<gene>
    <name evidence="10" type="ORF">GCM10023349_15130</name>
</gene>
<feature type="transmembrane region" description="Helical" evidence="9">
    <location>
        <begin position="158"/>
        <end position="179"/>
    </location>
</feature>
<feature type="transmembrane region" description="Helical" evidence="9">
    <location>
        <begin position="29"/>
        <end position="51"/>
    </location>
</feature>
<dbReference type="PANTHER" id="PTHR11795:SF442">
    <property type="entry name" value="ABC TRANSPORTER ATP-BINDING PROTEIN"/>
    <property type="match status" value="1"/>
</dbReference>
<dbReference type="EMBL" id="BAABKM010000002">
    <property type="protein sequence ID" value="GAA4699724.1"/>
    <property type="molecule type" value="Genomic_DNA"/>
</dbReference>
<keyword evidence="4 9" id="KW-0812">Transmembrane</keyword>
<evidence type="ECO:0000256" key="1">
    <source>
        <dbReference type="ARBA" id="ARBA00004651"/>
    </source>
</evidence>
<evidence type="ECO:0000313" key="10">
    <source>
        <dbReference type="EMBL" id="GAA4699724.1"/>
    </source>
</evidence>
<evidence type="ECO:0000256" key="7">
    <source>
        <dbReference type="ARBA" id="ARBA00023136"/>
    </source>
</evidence>
<dbReference type="Proteomes" id="UP001499974">
    <property type="component" value="Unassembled WGS sequence"/>
</dbReference>
<keyword evidence="5" id="KW-0029">Amino-acid transport</keyword>
<evidence type="ECO:0000256" key="9">
    <source>
        <dbReference type="SAM" id="Phobius"/>
    </source>
</evidence>
<dbReference type="PANTHER" id="PTHR11795">
    <property type="entry name" value="BRANCHED-CHAIN AMINO ACID TRANSPORT SYSTEM PERMEASE PROTEIN LIVH"/>
    <property type="match status" value="1"/>
</dbReference>
<evidence type="ECO:0000313" key="11">
    <source>
        <dbReference type="Proteomes" id="UP001499974"/>
    </source>
</evidence>
<keyword evidence="11" id="KW-1185">Reference proteome</keyword>
<keyword evidence="6 9" id="KW-1133">Transmembrane helix</keyword>
<dbReference type="InterPro" id="IPR001851">
    <property type="entry name" value="ABC_transp_permease"/>
</dbReference>
<organism evidence="10 11">
    <name type="scientific">Nocardioides conyzicola</name>
    <dbReference type="NCBI Taxonomy" id="1651781"/>
    <lineage>
        <taxon>Bacteria</taxon>
        <taxon>Bacillati</taxon>
        <taxon>Actinomycetota</taxon>
        <taxon>Actinomycetes</taxon>
        <taxon>Propionibacteriales</taxon>
        <taxon>Nocardioidaceae</taxon>
        <taxon>Nocardioides</taxon>
    </lineage>
</organism>
<feature type="transmembrane region" description="Helical" evidence="9">
    <location>
        <begin position="116"/>
        <end position="138"/>
    </location>
</feature>
<evidence type="ECO:0000256" key="2">
    <source>
        <dbReference type="ARBA" id="ARBA00022448"/>
    </source>
</evidence>
<protein>
    <submittedName>
        <fullName evidence="10">Branched-chain amino acid ABC transporter permease</fullName>
    </submittedName>
</protein>
<evidence type="ECO:0000256" key="4">
    <source>
        <dbReference type="ARBA" id="ARBA00022692"/>
    </source>
</evidence>
<evidence type="ECO:0000256" key="6">
    <source>
        <dbReference type="ARBA" id="ARBA00022989"/>
    </source>
</evidence>
<feature type="transmembrane region" description="Helical" evidence="9">
    <location>
        <begin position="207"/>
        <end position="233"/>
    </location>
</feature>
<reference evidence="11" key="1">
    <citation type="journal article" date="2019" name="Int. J. Syst. Evol. Microbiol.">
        <title>The Global Catalogue of Microorganisms (GCM) 10K type strain sequencing project: providing services to taxonomists for standard genome sequencing and annotation.</title>
        <authorList>
            <consortium name="The Broad Institute Genomics Platform"/>
            <consortium name="The Broad Institute Genome Sequencing Center for Infectious Disease"/>
            <person name="Wu L."/>
            <person name="Ma J."/>
        </authorList>
    </citation>
    <scope>NUCLEOTIDE SEQUENCE [LARGE SCALE GENOMIC DNA]</scope>
    <source>
        <strain evidence="11">JCM 18531</strain>
    </source>
</reference>
<dbReference type="InterPro" id="IPR052157">
    <property type="entry name" value="BCAA_transport_permease"/>
</dbReference>
<feature type="transmembrane region" description="Helical" evidence="9">
    <location>
        <begin position="81"/>
        <end position="104"/>
    </location>
</feature>
<comment type="subcellular location">
    <subcellularLocation>
        <location evidence="1">Cell membrane</location>
        <topology evidence="1">Multi-pass membrane protein</topology>
    </subcellularLocation>
</comment>
<sequence length="306" mass="31173">MLAVAAAISLAAFCGRDLASNPLLFVSTVLNGVSSAALYFIVASGFTLIFGLLRVTNLAHGSFYLAGGYIGYSIHEAIGSWLLALAGAGLAVGAMGLVFQVLLLRRVASDPIRESLLTIGLTVVVADVTLSVWGGTALDIGAPSVLDSSIHVGTLVYSQYRIALVGFALLIGAGLYVLLQRTRLGMTIRAGVDDPAILATTGVNVPFLLSLVFGLGALLAGVAGVAGGSYLSISQGEDARYLLISLLVVIVGGLGSVPGAAAGALLVGLVEAFAQVHLPTYSVLVTFAVMIVVLAFRPQGLFGGVQ</sequence>
<accession>A0ABP8X4T2</accession>
<name>A0ABP8X4T2_9ACTN</name>
<keyword evidence="7 9" id="KW-0472">Membrane</keyword>
<feature type="transmembrane region" description="Helical" evidence="9">
    <location>
        <begin position="58"/>
        <end position="75"/>
    </location>
</feature>
<comment type="similarity">
    <text evidence="8">Belongs to the binding-protein-dependent transport system permease family. LivHM subfamily.</text>
</comment>
<feature type="transmembrane region" description="Helical" evidence="9">
    <location>
        <begin position="278"/>
        <end position="296"/>
    </location>
</feature>
<evidence type="ECO:0000256" key="3">
    <source>
        <dbReference type="ARBA" id="ARBA00022475"/>
    </source>
</evidence>
<proteinExistence type="inferred from homology"/>
<dbReference type="Pfam" id="PF02653">
    <property type="entry name" value="BPD_transp_2"/>
    <property type="match status" value="1"/>
</dbReference>
<keyword evidence="2" id="KW-0813">Transport</keyword>
<dbReference type="CDD" id="cd06582">
    <property type="entry name" value="TM_PBP1_LivH_like"/>
    <property type="match status" value="1"/>
</dbReference>
<feature type="transmembrane region" description="Helical" evidence="9">
    <location>
        <begin position="239"/>
        <end position="266"/>
    </location>
</feature>
<evidence type="ECO:0000256" key="5">
    <source>
        <dbReference type="ARBA" id="ARBA00022970"/>
    </source>
</evidence>
<evidence type="ECO:0000256" key="8">
    <source>
        <dbReference type="ARBA" id="ARBA00037998"/>
    </source>
</evidence>
<keyword evidence="3" id="KW-1003">Cell membrane</keyword>
<comment type="caution">
    <text evidence="10">The sequence shown here is derived from an EMBL/GenBank/DDBJ whole genome shotgun (WGS) entry which is preliminary data.</text>
</comment>